<dbReference type="InterPro" id="IPR053136">
    <property type="entry name" value="UTP_pyrophosphatase-like"/>
</dbReference>
<accession>A0A845QA16</accession>
<evidence type="ECO:0000313" key="3">
    <source>
        <dbReference type="Proteomes" id="UP000470384"/>
    </source>
</evidence>
<keyword evidence="3" id="KW-1185">Reference proteome</keyword>
<protein>
    <submittedName>
        <fullName evidence="2">DUF45 domain-containing protein</fullName>
    </submittedName>
</protein>
<dbReference type="InterPro" id="IPR002725">
    <property type="entry name" value="YgjP-like_metallopeptidase"/>
</dbReference>
<evidence type="ECO:0000259" key="1">
    <source>
        <dbReference type="Pfam" id="PF01863"/>
    </source>
</evidence>
<organism evidence="2 3">
    <name type="scientific">Pyruvatibacter mobilis</name>
    <dbReference type="NCBI Taxonomy" id="1712261"/>
    <lineage>
        <taxon>Bacteria</taxon>
        <taxon>Pseudomonadati</taxon>
        <taxon>Pseudomonadota</taxon>
        <taxon>Alphaproteobacteria</taxon>
        <taxon>Hyphomicrobiales</taxon>
        <taxon>Parvibaculaceae</taxon>
        <taxon>Pyruvatibacter</taxon>
    </lineage>
</organism>
<name>A0A845QA16_9HYPH</name>
<reference evidence="2 3" key="1">
    <citation type="journal article" date="2016" name="Int. J. Syst. Evol. Microbiol.">
        <title>Pyruvatibacter mobilis gen. nov., sp. nov., a marine bacterium from the culture broth of Picochlorum sp. 122.</title>
        <authorList>
            <person name="Wang G."/>
            <person name="Tang M."/>
            <person name="Wu H."/>
            <person name="Dai S."/>
            <person name="Li T."/>
            <person name="Chen C."/>
            <person name="He H."/>
            <person name="Fan J."/>
            <person name="Xiang W."/>
            <person name="Li X."/>
        </authorList>
    </citation>
    <scope>NUCLEOTIDE SEQUENCE [LARGE SCALE GENOMIC DNA]</scope>
    <source>
        <strain evidence="2 3">GYP-11</strain>
    </source>
</reference>
<dbReference type="Pfam" id="PF01863">
    <property type="entry name" value="YgjP-like"/>
    <property type="match status" value="1"/>
</dbReference>
<evidence type="ECO:0000313" key="2">
    <source>
        <dbReference type="EMBL" id="NBG95020.1"/>
    </source>
</evidence>
<dbReference type="CDD" id="cd07344">
    <property type="entry name" value="M48_yhfN_like"/>
    <property type="match status" value="1"/>
</dbReference>
<dbReference type="RefSeq" id="WP_160587048.1">
    <property type="nucleotide sequence ID" value="NZ_BMHN01000001.1"/>
</dbReference>
<sequence length="253" mass="27996">MTQTLTRRDRLQRATLSIKGREVPVVLRANKRARRMILKVDPVSREVVITSPTIKGFSQALAFAAKHEAWIARRLAAVPEPVPFAPGAHIPLRGVVHEIVHDATGSARTPVRIEMGDDAPPRLVVSGQAPHLSRRVTDWLKKEARRDLTDATMGHAAAFGMSPSKISLRDTASRWGSCSTSRVISFSWRLIFAPPFALNYVAAHEAAHLVEHNHGPRFWALVRTRIDDIEQAKNWLNANGSALHRYGAGPISN</sequence>
<dbReference type="PANTHER" id="PTHR30399">
    <property type="entry name" value="UNCHARACTERIZED PROTEIN YGJP"/>
    <property type="match status" value="1"/>
</dbReference>
<gene>
    <name evidence="2" type="ORF">GTQ45_04680</name>
</gene>
<dbReference type="OrthoDB" id="9795402at2"/>
<dbReference type="GeneID" id="300655935"/>
<feature type="domain" description="YgjP-like metallopeptidase" evidence="1">
    <location>
        <begin position="35"/>
        <end position="238"/>
    </location>
</feature>
<dbReference type="PANTHER" id="PTHR30399:SF1">
    <property type="entry name" value="UTP PYROPHOSPHATASE"/>
    <property type="match status" value="1"/>
</dbReference>
<proteinExistence type="predicted"/>
<dbReference type="EMBL" id="WXYQ01000004">
    <property type="protein sequence ID" value="NBG95020.1"/>
    <property type="molecule type" value="Genomic_DNA"/>
</dbReference>
<dbReference type="Gene3D" id="3.30.2010.10">
    <property type="entry name" value="Metalloproteases ('zincins'), catalytic domain"/>
    <property type="match status" value="1"/>
</dbReference>
<dbReference type="Proteomes" id="UP000470384">
    <property type="component" value="Unassembled WGS sequence"/>
</dbReference>
<comment type="caution">
    <text evidence="2">The sequence shown here is derived from an EMBL/GenBank/DDBJ whole genome shotgun (WGS) entry which is preliminary data.</text>
</comment>
<dbReference type="AlphaFoldDB" id="A0A845QA16"/>